<gene>
    <name evidence="3" type="ORF">CTEN210_02484</name>
    <name evidence="4" type="ORF">CTEN210_13274</name>
</gene>
<proteinExistence type="predicted"/>
<reference evidence="4" key="1">
    <citation type="submission" date="2020-02" db="EMBL/GenBank/DDBJ databases">
        <authorList>
            <person name="Hongo Y."/>
            <person name="Kimura K."/>
            <person name="Takaki Y."/>
            <person name="Tomaru Y."/>
        </authorList>
    </citation>
    <scope>NUCLEOTIDE SEQUENCE</scope>
    <source>
        <strain evidence="4">NIES-3715</strain>
    </source>
</reference>
<dbReference type="AlphaFoldDB" id="A0AAD3D306"/>
<dbReference type="GO" id="GO:0003677">
    <property type="term" value="F:DNA binding"/>
    <property type="evidence" value="ECO:0007669"/>
    <property type="project" value="InterPro"/>
</dbReference>
<accession>A0AAD3D306</accession>
<keyword evidence="1" id="KW-0233">DNA recombination</keyword>
<sequence length="825" mass="95351">MRTQVHPDVLNLVANSSVVEQNVVTESTREHYTRRLVELVKWLYKEKQEVLSQETITTMAAKMQEDRQNRSKSLTKTTQYLKKRIDKLRRHDPSSSPILIDRFTYDIVSEFFVTKSNIETVDVSLALKFYRKLQSYDRDEDDDGHDTEDEIRIEPDENGQVKIAVRQEPSTYEGFRSAIAHLYREIDVPMPVEMALNLKRYIAGSQRINDAAKQCLGLKVKSGKDHMTIEVYEKIAKLFFYSGKTEHVFAHAFHVLDWNLMKRAENVAHCKIAHIFFCNDSLVFIFAKSKSTKKEEKFLGPWHVYANPHKPWLCPVLALARYLLTYPEAFAGSRPLFEGNNSYSRYDKEFNTLLKKNKEEIESLGIKIKDLGTHSARKGVGTCLASGCTVSPPIVSICLRMGWALGGVLGRYFKHADAGDEFCGRMASLVEKALEKEFAVSCPYFDFTELENEDEKEKMKKELQDFIDARLPTNTSPAARRVARCLFASVCYHHNTLKDTLHESCPFRQSRFFIDMPPKIQELSRVAYPWNSTADTPKLTGIPPYIIQLAEFAQVRNELVALRESLQPIVAGELDERGVGCTEFYTKRMHERLDVLEDRLIENNREMVQEIKGTVEDRLEEIENTENFDIFEENKDSTTENAQVSQRKRRKITAGMVNGVVTVLPSDFEFPKGITATHLIQNWFLGNRMEGIVPYRRLSAKILINEAQKKLFRRMKQFMNCIKFYAEAEKCWIEGNNISVAAVVKIWQRVGWKWIYQKYAEKSDKKFSRFETLSWQTIVDKMNRRGAFRQKQNDCKNDGEWLRSIYSGLALNAIGEGEENNTENV</sequence>
<dbReference type="EMBL" id="BLLK01000056">
    <property type="protein sequence ID" value="GFH56798.1"/>
    <property type="molecule type" value="Genomic_DNA"/>
</dbReference>
<dbReference type="GO" id="GO:0006310">
    <property type="term" value="P:DNA recombination"/>
    <property type="evidence" value="ECO:0007669"/>
    <property type="project" value="UniProtKB-KW"/>
</dbReference>
<feature type="compositionally biased region" description="Acidic residues" evidence="2">
    <location>
        <begin position="138"/>
        <end position="149"/>
    </location>
</feature>
<name>A0AAD3D306_9STRA</name>
<dbReference type="InterPro" id="IPR011010">
    <property type="entry name" value="DNA_brk_join_enz"/>
</dbReference>
<dbReference type="Proteomes" id="UP001054902">
    <property type="component" value="Unassembled WGS sequence"/>
</dbReference>
<organism evidence="4 5">
    <name type="scientific">Chaetoceros tenuissimus</name>
    <dbReference type="NCBI Taxonomy" id="426638"/>
    <lineage>
        <taxon>Eukaryota</taxon>
        <taxon>Sar</taxon>
        <taxon>Stramenopiles</taxon>
        <taxon>Ochrophyta</taxon>
        <taxon>Bacillariophyta</taxon>
        <taxon>Coscinodiscophyceae</taxon>
        <taxon>Chaetocerotophycidae</taxon>
        <taxon>Chaetocerotales</taxon>
        <taxon>Chaetocerotaceae</taxon>
        <taxon>Chaetoceros</taxon>
    </lineage>
</organism>
<feature type="region of interest" description="Disordered" evidence="2">
    <location>
        <begin position="137"/>
        <end position="160"/>
    </location>
</feature>
<dbReference type="Gene3D" id="1.10.443.10">
    <property type="entry name" value="Intergrase catalytic core"/>
    <property type="match status" value="1"/>
</dbReference>
<dbReference type="GO" id="GO:0015074">
    <property type="term" value="P:DNA integration"/>
    <property type="evidence" value="ECO:0007669"/>
    <property type="project" value="InterPro"/>
</dbReference>
<keyword evidence="5" id="KW-1185">Reference proteome</keyword>
<dbReference type="EMBL" id="BLLK01000022">
    <property type="protein sequence ID" value="GFH46010.1"/>
    <property type="molecule type" value="Genomic_DNA"/>
</dbReference>
<evidence type="ECO:0000256" key="1">
    <source>
        <dbReference type="ARBA" id="ARBA00023172"/>
    </source>
</evidence>
<evidence type="ECO:0000313" key="5">
    <source>
        <dbReference type="Proteomes" id="UP001054902"/>
    </source>
</evidence>
<reference evidence="4 5" key="2">
    <citation type="journal article" date="2021" name="Sci. Rep.">
        <title>The genome of the diatom Chaetoceros tenuissimus carries an ancient integrated fragment of an extant virus.</title>
        <authorList>
            <person name="Hongo Y."/>
            <person name="Kimura K."/>
            <person name="Takaki Y."/>
            <person name="Yoshida Y."/>
            <person name="Baba S."/>
            <person name="Kobayashi G."/>
            <person name="Nagasaki K."/>
            <person name="Hano T."/>
            <person name="Tomaru Y."/>
        </authorList>
    </citation>
    <scope>NUCLEOTIDE SEQUENCE [LARGE SCALE GENOMIC DNA]</scope>
    <source>
        <strain evidence="4 5">NIES-3715</strain>
    </source>
</reference>
<comment type="caution">
    <text evidence="4">The sequence shown here is derived from an EMBL/GenBank/DDBJ whole genome shotgun (WGS) entry which is preliminary data.</text>
</comment>
<dbReference type="InterPro" id="IPR013762">
    <property type="entry name" value="Integrase-like_cat_sf"/>
</dbReference>
<evidence type="ECO:0000313" key="4">
    <source>
        <dbReference type="EMBL" id="GFH56798.1"/>
    </source>
</evidence>
<protein>
    <submittedName>
        <fullName evidence="4">Uncharacterized protein</fullName>
    </submittedName>
</protein>
<evidence type="ECO:0000313" key="3">
    <source>
        <dbReference type="EMBL" id="GFH46010.1"/>
    </source>
</evidence>
<dbReference type="SUPFAM" id="SSF56349">
    <property type="entry name" value="DNA breaking-rejoining enzymes"/>
    <property type="match status" value="1"/>
</dbReference>
<evidence type="ECO:0000256" key="2">
    <source>
        <dbReference type="SAM" id="MobiDB-lite"/>
    </source>
</evidence>